<dbReference type="AlphaFoldDB" id="W7E4E4"/>
<evidence type="ECO:0000313" key="2">
    <source>
        <dbReference type="Proteomes" id="UP000054337"/>
    </source>
</evidence>
<keyword evidence="2" id="KW-1185">Reference proteome</keyword>
<dbReference type="RefSeq" id="XP_014550454.1">
    <property type="nucleotide sequence ID" value="XM_014694968.1"/>
</dbReference>
<gene>
    <name evidence="1" type="ORF">COCVIDRAFT_115442</name>
</gene>
<evidence type="ECO:0008006" key="3">
    <source>
        <dbReference type="Google" id="ProtNLM"/>
    </source>
</evidence>
<feature type="non-terminal residue" evidence="1">
    <location>
        <position position="90"/>
    </location>
</feature>
<dbReference type="EMBL" id="KI968880">
    <property type="protein sequence ID" value="EUN20880.1"/>
    <property type="molecule type" value="Genomic_DNA"/>
</dbReference>
<accession>W7E4E4</accession>
<reference evidence="1 2" key="1">
    <citation type="journal article" date="2013" name="PLoS Genet.">
        <title>Comparative genome structure, secondary metabolite, and effector coding capacity across Cochliobolus pathogens.</title>
        <authorList>
            <person name="Condon B.J."/>
            <person name="Leng Y."/>
            <person name="Wu D."/>
            <person name="Bushley K.E."/>
            <person name="Ohm R.A."/>
            <person name="Otillar R."/>
            <person name="Martin J."/>
            <person name="Schackwitz W."/>
            <person name="Grimwood J."/>
            <person name="MohdZainudin N."/>
            <person name="Xue C."/>
            <person name="Wang R."/>
            <person name="Manning V.A."/>
            <person name="Dhillon B."/>
            <person name="Tu Z.J."/>
            <person name="Steffenson B.J."/>
            <person name="Salamov A."/>
            <person name="Sun H."/>
            <person name="Lowry S."/>
            <person name="LaButti K."/>
            <person name="Han J."/>
            <person name="Copeland A."/>
            <person name="Lindquist E."/>
            <person name="Barry K."/>
            <person name="Schmutz J."/>
            <person name="Baker S.E."/>
            <person name="Ciuffetti L.M."/>
            <person name="Grigoriev I.V."/>
            <person name="Zhong S."/>
            <person name="Turgeon B.G."/>
        </authorList>
    </citation>
    <scope>NUCLEOTIDE SEQUENCE [LARGE SCALE GENOMIC DNA]</scope>
    <source>
        <strain evidence="1 2">FI3</strain>
    </source>
</reference>
<dbReference type="Gene3D" id="1.25.40.10">
    <property type="entry name" value="Tetratricopeptide repeat domain"/>
    <property type="match status" value="1"/>
</dbReference>
<protein>
    <recommendedName>
        <fullName evidence="3">Kinesin light chain</fullName>
    </recommendedName>
</protein>
<dbReference type="InterPro" id="IPR011990">
    <property type="entry name" value="TPR-like_helical_dom_sf"/>
</dbReference>
<sequence>MREDKKLESLLKGIFKVLEITPSDPSREHTRIWDLVARNLSYLGHAKQAVGLLEHVVKVRETTLAEAHPDRLTSQHALAGAYRANGQTKE</sequence>
<dbReference type="Pfam" id="PF13374">
    <property type="entry name" value="TPR_10"/>
    <property type="match status" value="1"/>
</dbReference>
<dbReference type="HOGENOM" id="CLU_2446559_0_0_1"/>
<evidence type="ECO:0000313" key="1">
    <source>
        <dbReference type="EMBL" id="EUN20880.1"/>
    </source>
</evidence>
<dbReference type="Proteomes" id="UP000054337">
    <property type="component" value="Unassembled WGS sequence"/>
</dbReference>
<dbReference type="SUPFAM" id="SSF48452">
    <property type="entry name" value="TPR-like"/>
    <property type="match status" value="1"/>
</dbReference>
<organism evidence="1 2">
    <name type="scientific">Bipolaris victoriae (strain FI3)</name>
    <name type="common">Victoria blight of oats agent</name>
    <name type="synonym">Cochliobolus victoriae</name>
    <dbReference type="NCBI Taxonomy" id="930091"/>
    <lineage>
        <taxon>Eukaryota</taxon>
        <taxon>Fungi</taxon>
        <taxon>Dikarya</taxon>
        <taxon>Ascomycota</taxon>
        <taxon>Pezizomycotina</taxon>
        <taxon>Dothideomycetes</taxon>
        <taxon>Pleosporomycetidae</taxon>
        <taxon>Pleosporales</taxon>
        <taxon>Pleosporineae</taxon>
        <taxon>Pleosporaceae</taxon>
        <taxon>Bipolaris</taxon>
    </lineage>
</organism>
<proteinExistence type="predicted"/>
<name>W7E4E4_BIPV3</name>
<dbReference type="GeneID" id="26250745"/>